<dbReference type="InterPro" id="IPR013433">
    <property type="entry name" value="PHA_gran_rgn"/>
</dbReference>
<dbReference type="Proteomes" id="UP000446768">
    <property type="component" value="Unassembled WGS sequence"/>
</dbReference>
<dbReference type="Pfam" id="PF09650">
    <property type="entry name" value="PHA_gran_rgn"/>
    <property type="match status" value="1"/>
</dbReference>
<proteinExistence type="predicted"/>
<dbReference type="EMBL" id="WKJJ01000019">
    <property type="protein sequence ID" value="MRV75321.1"/>
    <property type="molecule type" value="Genomic_DNA"/>
</dbReference>
<accession>A0A7X2ISK2</accession>
<evidence type="ECO:0000313" key="2">
    <source>
        <dbReference type="Proteomes" id="UP000446768"/>
    </source>
</evidence>
<comment type="caution">
    <text evidence="1">The sequence shown here is derived from an EMBL/GenBank/DDBJ whole genome shotgun (WGS) entry which is preliminary data.</text>
</comment>
<dbReference type="RefSeq" id="WP_154379738.1">
    <property type="nucleotide sequence ID" value="NZ_WKJJ01000019.1"/>
</dbReference>
<protein>
    <submittedName>
        <fullName evidence="1">Polyhydroxyalkanoic acid system protein</fullName>
    </submittedName>
</protein>
<dbReference type="AlphaFoldDB" id="A0A7X2ISK2"/>
<reference evidence="1 2" key="1">
    <citation type="submission" date="2019-11" db="EMBL/GenBank/DDBJ databases">
        <title>Novel species isolated from a subtropical stream in China.</title>
        <authorList>
            <person name="Lu H."/>
        </authorList>
    </citation>
    <scope>NUCLEOTIDE SEQUENCE [LARGE SCALE GENOMIC DNA]</scope>
    <source>
        <strain evidence="1 2">FT92W</strain>
    </source>
</reference>
<organism evidence="1 2">
    <name type="scientific">Pseudoduganella rivuli</name>
    <dbReference type="NCBI Taxonomy" id="2666085"/>
    <lineage>
        <taxon>Bacteria</taxon>
        <taxon>Pseudomonadati</taxon>
        <taxon>Pseudomonadota</taxon>
        <taxon>Betaproteobacteria</taxon>
        <taxon>Burkholderiales</taxon>
        <taxon>Oxalobacteraceae</taxon>
        <taxon>Telluria group</taxon>
        <taxon>Pseudoduganella</taxon>
    </lineage>
</organism>
<evidence type="ECO:0000313" key="1">
    <source>
        <dbReference type="EMBL" id="MRV75321.1"/>
    </source>
</evidence>
<sequence length="96" mass="10583">MPNVHIVQEHTLTPKKAREAAEKVAIKLAEEFEMEYAWDGDVLHFERSGVNGSLTLTKHKAEMLIKLGFLFGAFAPVIQAKASEKMQKIFGGGKAA</sequence>
<dbReference type="NCBIfam" id="TIGR02610">
    <property type="entry name" value="PHA_gran_rgn"/>
    <property type="match status" value="1"/>
</dbReference>
<keyword evidence="2" id="KW-1185">Reference proteome</keyword>
<gene>
    <name evidence="1" type="ORF">GJ700_26750</name>
</gene>
<name>A0A7X2ISK2_9BURK</name>